<feature type="domain" description="CCHC-type" evidence="3">
    <location>
        <begin position="61"/>
        <end position="75"/>
    </location>
</feature>
<name>A0ABR0Q174_GOSAR</name>
<dbReference type="EMBL" id="JARKNE010000005">
    <property type="protein sequence ID" value="KAK5832910.1"/>
    <property type="molecule type" value="Genomic_DNA"/>
</dbReference>
<dbReference type="PANTHER" id="PTHR31286:SF99">
    <property type="entry name" value="DUF4283 DOMAIN-CONTAINING PROTEIN"/>
    <property type="match status" value="1"/>
</dbReference>
<protein>
    <recommendedName>
        <fullName evidence="3">CCHC-type domain-containing protein</fullName>
    </recommendedName>
</protein>
<keyword evidence="1" id="KW-0863">Zinc-finger</keyword>
<accession>A0ABR0Q174</accession>
<keyword evidence="1" id="KW-0862">Zinc</keyword>
<evidence type="ECO:0000256" key="2">
    <source>
        <dbReference type="SAM" id="MobiDB-lite"/>
    </source>
</evidence>
<feature type="region of interest" description="Disordered" evidence="2">
    <location>
        <begin position="210"/>
        <end position="247"/>
    </location>
</feature>
<organism evidence="4 5">
    <name type="scientific">Gossypium arboreum</name>
    <name type="common">Tree cotton</name>
    <name type="synonym">Gossypium nanking</name>
    <dbReference type="NCBI Taxonomy" id="29729"/>
    <lineage>
        <taxon>Eukaryota</taxon>
        <taxon>Viridiplantae</taxon>
        <taxon>Streptophyta</taxon>
        <taxon>Embryophyta</taxon>
        <taxon>Tracheophyta</taxon>
        <taxon>Spermatophyta</taxon>
        <taxon>Magnoliopsida</taxon>
        <taxon>eudicotyledons</taxon>
        <taxon>Gunneridae</taxon>
        <taxon>Pentapetalae</taxon>
        <taxon>rosids</taxon>
        <taxon>malvids</taxon>
        <taxon>Malvales</taxon>
        <taxon>Malvaceae</taxon>
        <taxon>Malvoideae</taxon>
        <taxon>Gossypium</taxon>
    </lineage>
</organism>
<dbReference type="Pfam" id="PF14392">
    <property type="entry name" value="zf-CCHC_4"/>
    <property type="match status" value="1"/>
</dbReference>
<comment type="caution">
    <text evidence="4">The sequence shown here is derived from an EMBL/GenBank/DDBJ whole genome shotgun (WGS) entry which is preliminary data.</text>
</comment>
<gene>
    <name evidence="4" type="ORF">PVK06_016718</name>
</gene>
<dbReference type="PANTHER" id="PTHR31286">
    <property type="entry name" value="GLYCINE-RICH CELL WALL STRUCTURAL PROTEIN 1.8-LIKE"/>
    <property type="match status" value="1"/>
</dbReference>
<evidence type="ECO:0000259" key="3">
    <source>
        <dbReference type="PROSITE" id="PS50158"/>
    </source>
</evidence>
<reference evidence="4 5" key="1">
    <citation type="submission" date="2023-03" db="EMBL/GenBank/DDBJ databases">
        <title>WGS of Gossypium arboreum.</title>
        <authorList>
            <person name="Yu D."/>
        </authorList>
    </citation>
    <scope>NUCLEOTIDE SEQUENCE [LARGE SCALE GENOMIC DNA]</scope>
    <source>
        <tissue evidence="4">Leaf</tissue>
    </source>
</reference>
<dbReference type="InterPro" id="IPR001878">
    <property type="entry name" value="Znf_CCHC"/>
</dbReference>
<dbReference type="Proteomes" id="UP001358586">
    <property type="component" value="Chromosome 5"/>
</dbReference>
<proteinExistence type="predicted"/>
<keyword evidence="5" id="KW-1185">Reference proteome</keyword>
<evidence type="ECO:0000256" key="1">
    <source>
        <dbReference type="PROSITE-ProRule" id="PRU00047"/>
    </source>
</evidence>
<dbReference type="InterPro" id="IPR025836">
    <property type="entry name" value="Zn_knuckle_CX2CX4HX4C"/>
</dbReference>
<dbReference type="PROSITE" id="PS50158">
    <property type="entry name" value="ZF_CCHC"/>
    <property type="match status" value="1"/>
</dbReference>
<dbReference type="InterPro" id="IPR040256">
    <property type="entry name" value="At4g02000-like"/>
</dbReference>
<evidence type="ECO:0000313" key="4">
    <source>
        <dbReference type="EMBL" id="KAK5832910.1"/>
    </source>
</evidence>
<sequence>MSSKIHTIGSILRIDHNTDNGIRGRFAGLAVCVDLSKPLISKLKISRKTQRVEYESLPNVCFGCGRFGHNMDFCPHHPSNESKEGDLKEQPKSKGKELNKRVEEEQFGPWMLVERRQRRSSRTTTYKSSMVVDKIVGGSRFRVLDESLGKNNGENDSFDMINVEKDDARMQCNPSKSVYVPKKGKLIKRNSPNLTINKGKGKRITVSSGAKSNLRILKPSENRGEQSTGLGFSSIEDGSTLRSNKEK</sequence>
<keyword evidence="1" id="KW-0479">Metal-binding</keyword>
<feature type="region of interest" description="Disordered" evidence="2">
    <location>
        <begin position="78"/>
        <end position="101"/>
    </location>
</feature>
<evidence type="ECO:0000313" key="5">
    <source>
        <dbReference type="Proteomes" id="UP001358586"/>
    </source>
</evidence>
<feature type="compositionally biased region" description="Polar residues" evidence="2">
    <location>
        <begin position="225"/>
        <end position="247"/>
    </location>
</feature>